<sequence>MRLSTASLLFGSLFSILKTRPPLDLLLCSLEKYRSASVSLPPPSSIQQLHLLLGLLNYVDLIYCFADPIAHLGNTVLI</sequence>
<dbReference type="EMBL" id="CM002872">
    <property type="protein sequence ID" value="KFK36747.1"/>
    <property type="molecule type" value="Genomic_DNA"/>
</dbReference>
<name>A0A087H3P5_ARAAL</name>
<reference evidence="2" key="1">
    <citation type="journal article" date="2015" name="Nat. Plants">
        <title>Genome expansion of Arabis alpina linked with retrotransposition and reduced symmetric DNA methylation.</title>
        <authorList>
            <person name="Willing E.M."/>
            <person name="Rawat V."/>
            <person name="Mandakova T."/>
            <person name="Maumus F."/>
            <person name="James G.V."/>
            <person name="Nordstroem K.J."/>
            <person name="Becker C."/>
            <person name="Warthmann N."/>
            <person name="Chica C."/>
            <person name="Szarzynska B."/>
            <person name="Zytnicki M."/>
            <person name="Albani M.C."/>
            <person name="Kiefer C."/>
            <person name="Bergonzi S."/>
            <person name="Castaings L."/>
            <person name="Mateos J.L."/>
            <person name="Berns M.C."/>
            <person name="Bujdoso N."/>
            <person name="Piofczyk T."/>
            <person name="de Lorenzo L."/>
            <person name="Barrero-Sicilia C."/>
            <person name="Mateos I."/>
            <person name="Piednoel M."/>
            <person name="Hagmann J."/>
            <person name="Chen-Min-Tao R."/>
            <person name="Iglesias-Fernandez R."/>
            <person name="Schuster S.C."/>
            <person name="Alonso-Blanco C."/>
            <person name="Roudier F."/>
            <person name="Carbonero P."/>
            <person name="Paz-Ares J."/>
            <person name="Davis S.J."/>
            <person name="Pecinka A."/>
            <person name="Quesneville H."/>
            <person name="Colot V."/>
            <person name="Lysak M.A."/>
            <person name="Weigel D."/>
            <person name="Coupland G."/>
            <person name="Schneeberger K."/>
        </authorList>
    </citation>
    <scope>NUCLEOTIDE SEQUENCE [LARGE SCALE GENOMIC DNA]</scope>
    <source>
        <strain evidence="2">cv. Pajares</strain>
    </source>
</reference>
<evidence type="ECO:0000313" key="1">
    <source>
        <dbReference type="EMBL" id="KFK36747.1"/>
    </source>
</evidence>
<accession>A0A087H3P5</accession>
<keyword evidence="2" id="KW-1185">Reference proteome</keyword>
<dbReference type="Gramene" id="KFK36747">
    <property type="protein sequence ID" value="KFK36747"/>
    <property type="gene ID" value="AALP_AA4G164800"/>
</dbReference>
<dbReference type="AlphaFoldDB" id="A0A087H3P5"/>
<gene>
    <name evidence="1" type="ordered locus">AALP_Aa4g164800</name>
</gene>
<protein>
    <submittedName>
        <fullName evidence="1">Uncharacterized protein</fullName>
    </submittedName>
</protein>
<dbReference type="Proteomes" id="UP000029120">
    <property type="component" value="Chromosome 4"/>
</dbReference>
<evidence type="ECO:0000313" key="2">
    <source>
        <dbReference type="Proteomes" id="UP000029120"/>
    </source>
</evidence>
<organism evidence="1 2">
    <name type="scientific">Arabis alpina</name>
    <name type="common">Alpine rock-cress</name>
    <dbReference type="NCBI Taxonomy" id="50452"/>
    <lineage>
        <taxon>Eukaryota</taxon>
        <taxon>Viridiplantae</taxon>
        <taxon>Streptophyta</taxon>
        <taxon>Embryophyta</taxon>
        <taxon>Tracheophyta</taxon>
        <taxon>Spermatophyta</taxon>
        <taxon>Magnoliopsida</taxon>
        <taxon>eudicotyledons</taxon>
        <taxon>Gunneridae</taxon>
        <taxon>Pentapetalae</taxon>
        <taxon>rosids</taxon>
        <taxon>malvids</taxon>
        <taxon>Brassicales</taxon>
        <taxon>Brassicaceae</taxon>
        <taxon>Arabideae</taxon>
        <taxon>Arabis</taxon>
    </lineage>
</organism>
<proteinExistence type="predicted"/>